<proteinExistence type="predicted"/>
<dbReference type="RefSeq" id="XP_002849130.1">
    <property type="nucleotide sequence ID" value="XM_002849084.1"/>
</dbReference>
<evidence type="ECO:0008006" key="3">
    <source>
        <dbReference type="Google" id="ProtNLM"/>
    </source>
</evidence>
<gene>
    <name evidence="1" type="ORF">MCYG_02064</name>
</gene>
<evidence type="ECO:0000313" key="1">
    <source>
        <dbReference type="EMBL" id="EEQ29245.1"/>
    </source>
</evidence>
<dbReference type="SUPFAM" id="SSF56112">
    <property type="entry name" value="Protein kinase-like (PK-like)"/>
    <property type="match status" value="1"/>
</dbReference>
<dbReference type="GeneID" id="9229184"/>
<dbReference type="AlphaFoldDB" id="C5FIH6"/>
<organism evidence="1 2">
    <name type="scientific">Arthroderma otae (strain ATCC MYA-4605 / CBS 113480)</name>
    <name type="common">Microsporum canis</name>
    <dbReference type="NCBI Taxonomy" id="554155"/>
    <lineage>
        <taxon>Eukaryota</taxon>
        <taxon>Fungi</taxon>
        <taxon>Dikarya</taxon>
        <taxon>Ascomycota</taxon>
        <taxon>Pezizomycotina</taxon>
        <taxon>Eurotiomycetes</taxon>
        <taxon>Eurotiomycetidae</taxon>
        <taxon>Onygenales</taxon>
        <taxon>Arthrodermataceae</taxon>
        <taxon>Microsporum</taxon>
    </lineage>
</organism>
<dbReference type="Proteomes" id="UP000002035">
    <property type="component" value="Unassembled WGS sequence"/>
</dbReference>
<dbReference type="EMBL" id="DS995702">
    <property type="protein sequence ID" value="EEQ29245.1"/>
    <property type="molecule type" value="Genomic_DNA"/>
</dbReference>
<evidence type="ECO:0000313" key="2">
    <source>
        <dbReference type="Proteomes" id="UP000002035"/>
    </source>
</evidence>
<dbReference type="OrthoDB" id="2906425at2759"/>
<dbReference type="eggNOG" id="ENOG502S7HW">
    <property type="taxonomic scope" value="Eukaryota"/>
</dbReference>
<accession>C5FIH6</accession>
<name>C5FIH6_ARTOC</name>
<protein>
    <recommendedName>
        <fullName evidence="3">Aminoglycoside phosphotransferase domain-containing protein</fullName>
    </recommendedName>
</protein>
<dbReference type="InterPro" id="IPR011009">
    <property type="entry name" value="Kinase-like_dom_sf"/>
</dbReference>
<sequence length="369" mass="42752">MILLCSADCLTLIGSLRFVNYSFRLVRRGCLVQATYKKYSTVSNKDHVFVLTYFDKVDGLNKNLSLNNKAYGIRQCQSLAFLRSYLQSIGWEALSTRIEERHAHQRFFASPLIESLNMNVTLPNLRLCNTSGGTLQFLSPVSRRYMTMEMANIWLWSQTLDCARPSLNEEQRQSIVKEFTVYIEQLRGLIPPKEGAVGSTKMCAGYDHRLGHCRFGPFDSISDFHNYVRRGEPLKFWDEAVSLVHKRSSSYTTKYCHADLCPNNVLVKDGKIVAIIGSNHYNRNLSYSVICSHYPRKYVWPRCRESTMEEFVEIVTFYDCLPVTWQGKQYKHRQILLWMNIHLVISPYNPHIDLYVGDSPTRTIYDSSQ</sequence>
<keyword evidence="2" id="KW-1185">Reference proteome</keyword>
<dbReference type="VEuPathDB" id="FungiDB:MCYG_02064"/>
<dbReference type="HOGENOM" id="CLU_750002_0_0_1"/>
<reference evidence="2" key="1">
    <citation type="journal article" date="2012" name="MBio">
        <title>Comparative genome analysis of Trichophyton rubrum and related dermatophytes reveals candidate genes involved in infection.</title>
        <authorList>
            <person name="Martinez D.A."/>
            <person name="Oliver B.G."/>
            <person name="Graeser Y."/>
            <person name="Goldberg J.M."/>
            <person name="Li W."/>
            <person name="Martinez-Rossi N.M."/>
            <person name="Monod M."/>
            <person name="Shelest E."/>
            <person name="Barton R.C."/>
            <person name="Birch E."/>
            <person name="Brakhage A.A."/>
            <person name="Chen Z."/>
            <person name="Gurr S.J."/>
            <person name="Heiman D."/>
            <person name="Heitman J."/>
            <person name="Kosti I."/>
            <person name="Rossi A."/>
            <person name="Saif S."/>
            <person name="Samalova M."/>
            <person name="Saunders C.W."/>
            <person name="Shea T."/>
            <person name="Summerbell R.C."/>
            <person name="Xu J."/>
            <person name="Young S."/>
            <person name="Zeng Q."/>
            <person name="Birren B.W."/>
            <person name="Cuomo C.A."/>
            <person name="White T.C."/>
        </authorList>
    </citation>
    <scope>NUCLEOTIDE SEQUENCE [LARGE SCALE GENOMIC DNA]</scope>
    <source>
        <strain evidence="2">ATCC MYA-4605 / CBS 113480</strain>
    </source>
</reference>